<protein>
    <recommendedName>
        <fullName evidence="3">CHK kinase-like domain-containing protein</fullName>
    </recommendedName>
</protein>
<accession>A0A8J2KVW8</accession>
<name>A0A8J2KVW8_9HEXA</name>
<dbReference type="AlphaFoldDB" id="A0A8J2KVW8"/>
<dbReference type="Pfam" id="PF02958">
    <property type="entry name" value="EcKL"/>
    <property type="match status" value="1"/>
</dbReference>
<evidence type="ECO:0000313" key="1">
    <source>
        <dbReference type="EMBL" id="CAG7822451.1"/>
    </source>
</evidence>
<reference evidence="1" key="1">
    <citation type="submission" date="2021-06" db="EMBL/GenBank/DDBJ databases">
        <authorList>
            <person name="Hodson N. C."/>
            <person name="Mongue J. A."/>
            <person name="Jaron S. K."/>
        </authorList>
    </citation>
    <scope>NUCLEOTIDE SEQUENCE</scope>
</reference>
<evidence type="ECO:0008006" key="3">
    <source>
        <dbReference type="Google" id="ProtNLM"/>
    </source>
</evidence>
<organism evidence="1 2">
    <name type="scientific">Allacma fusca</name>
    <dbReference type="NCBI Taxonomy" id="39272"/>
    <lineage>
        <taxon>Eukaryota</taxon>
        <taxon>Metazoa</taxon>
        <taxon>Ecdysozoa</taxon>
        <taxon>Arthropoda</taxon>
        <taxon>Hexapoda</taxon>
        <taxon>Collembola</taxon>
        <taxon>Symphypleona</taxon>
        <taxon>Sminthuridae</taxon>
        <taxon>Allacma</taxon>
    </lineage>
</organism>
<proteinExistence type="predicted"/>
<dbReference type="InterPro" id="IPR004119">
    <property type="entry name" value="EcKL"/>
</dbReference>
<dbReference type="OrthoDB" id="190089at2759"/>
<gene>
    <name evidence="1" type="ORF">AFUS01_LOCUS32723</name>
</gene>
<comment type="caution">
    <text evidence="1">The sequence shown here is derived from an EMBL/GenBank/DDBJ whole genome shotgun (WGS) entry which is preliminary data.</text>
</comment>
<sequence length="118" mass="13423">MDLIWKAHFQSATTRKKSCKCKNMKYLSRYFNLKNPTCAKVICHGDLWNPNLQFKGSVKTKELGECDIIDFQTVHFGSPAIETVEKLEGVTKFSLKEQFGVPILAWASRVTCFIMSLG</sequence>
<dbReference type="Proteomes" id="UP000708208">
    <property type="component" value="Unassembled WGS sequence"/>
</dbReference>
<keyword evidence="2" id="KW-1185">Reference proteome</keyword>
<evidence type="ECO:0000313" key="2">
    <source>
        <dbReference type="Proteomes" id="UP000708208"/>
    </source>
</evidence>
<dbReference type="EMBL" id="CAJVCH010526353">
    <property type="protein sequence ID" value="CAG7822451.1"/>
    <property type="molecule type" value="Genomic_DNA"/>
</dbReference>